<feature type="transmembrane region" description="Helical" evidence="7">
    <location>
        <begin position="195"/>
        <end position="214"/>
    </location>
</feature>
<evidence type="ECO:0000256" key="2">
    <source>
        <dbReference type="ARBA" id="ARBA00022448"/>
    </source>
</evidence>
<keyword evidence="6 7" id="KW-0472">Membrane</keyword>
<feature type="transmembrane region" description="Helical" evidence="7">
    <location>
        <begin position="163"/>
        <end position="183"/>
    </location>
</feature>
<feature type="transmembrane region" description="Helical" evidence="7">
    <location>
        <begin position="226"/>
        <end position="245"/>
    </location>
</feature>
<organism evidence="8 9">
    <name type="scientific">Alloyangia pacifica</name>
    <dbReference type="NCBI Taxonomy" id="311180"/>
    <lineage>
        <taxon>Bacteria</taxon>
        <taxon>Pseudomonadati</taxon>
        <taxon>Pseudomonadota</taxon>
        <taxon>Alphaproteobacteria</taxon>
        <taxon>Rhodobacterales</taxon>
        <taxon>Roseobacteraceae</taxon>
        <taxon>Alloyangia</taxon>
    </lineage>
</organism>
<dbReference type="PANTHER" id="PTHR36838">
    <property type="entry name" value="AUXIN EFFLUX CARRIER FAMILY PROTEIN"/>
    <property type="match status" value="1"/>
</dbReference>
<name>A0A1I6QVM1_9RHOB</name>
<gene>
    <name evidence="8" type="ORF">SAMN04488050_102381</name>
</gene>
<protein>
    <recommendedName>
        <fullName evidence="10">Malonate transporter</fullName>
    </recommendedName>
</protein>
<evidence type="ECO:0000256" key="3">
    <source>
        <dbReference type="ARBA" id="ARBA00022475"/>
    </source>
</evidence>
<dbReference type="GO" id="GO:0055085">
    <property type="term" value="P:transmembrane transport"/>
    <property type="evidence" value="ECO:0007669"/>
    <property type="project" value="InterPro"/>
</dbReference>
<feature type="transmembrane region" description="Helical" evidence="7">
    <location>
        <begin position="251"/>
        <end position="273"/>
    </location>
</feature>
<evidence type="ECO:0000313" key="9">
    <source>
        <dbReference type="Proteomes" id="UP000199392"/>
    </source>
</evidence>
<evidence type="ECO:0000256" key="5">
    <source>
        <dbReference type="ARBA" id="ARBA00022989"/>
    </source>
</evidence>
<accession>A0A1I6QVM1</accession>
<sequence>MLTVLTHDILPVFALLALGFLLGRRGVFARQDAASANRVALMVMQPGLIFVVIATVPFAEFELRALLTYGICEALAFAASYVLARRAFGCEKLEAWLLAMSVIFVNSLLYIRPIALLIYGEDGALPVTAVVAWDTAIAFAFFIISADLIARPSAGPLPALKRLSVNPTLIAIALGIAINAAGLPLPEPIRTACEFAGAGTAPLVLFALGVLLSGQSLRPSPVVATFSALKLLGFPLFVMLAVWLAGATADWQAQFTLLAAGPSGAMAFALALLHGERTDRIAAVTIWTSALSLISLAALA</sequence>
<feature type="transmembrane region" description="Helical" evidence="7">
    <location>
        <begin position="39"/>
        <end position="59"/>
    </location>
</feature>
<feature type="transmembrane region" description="Helical" evidence="7">
    <location>
        <begin position="280"/>
        <end position="299"/>
    </location>
</feature>
<evidence type="ECO:0000256" key="6">
    <source>
        <dbReference type="ARBA" id="ARBA00023136"/>
    </source>
</evidence>
<keyword evidence="3" id="KW-1003">Cell membrane</keyword>
<proteinExistence type="predicted"/>
<evidence type="ECO:0000256" key="1">
    <source>
        <dbReference type="ARBA" id="ARBA00004141"/>
    </source>
</evidence>
<dbReference type="GO" id="GO:0016020">
    <property type="term" value="C:membrane"/>
    <property type="evidence" value="ECO:0007669"/>
    <property type="project" value="UniProtKB-SubCell"/>
</dbReference>
<keyword evidence="5 7" id="KW-1133">Transmembrane helix</keyword>
<reference evidence="9" key="1">
    <citation type="submission" date="2016-10" db="EMBL/GenBank/DDBJ databases">
        <authorList>
            <person name="Varghese N."/>
            <person name="Submissions S."/>
        </authorList>
    </citation>
    <scope>NUCLEOTIDE SEQUENCE [LARGE SCALE GENOMIC DNA]</scope>
    <source>
        <strain evidence="9">DSM 26894</strain>
    </source>
</reference>
<dbReference type="AlphaFoldDB" id="A0A1I6QVM1"/>
<dbReference type="Proteomes" id="UP000199392">
    <property type="component" value="Unassembled WGS sequence"/>
</dbReference>
<dbReference type="PANTHER" id="PTHR36838:SF3">
    <property type="entry name" value="TRANSPORTER AUXIN EFFLUX CARRIER EC FAMILY"/>
    <property type="match status" value="1"/>
</dbReference>
<evidence type="ECO:0008006" key="10">
    <source>
        <dbReference type="Google" id="ProtNLM"/>
    </source>
</evidence>
<evidence type="ECO:0000256" key="4">
    <source>
        <dbReference type="ARBA" id="ARBA00022692"/>
    </source>
</evidence>
<evidence type="ECO:0000313" key="8">
    <source>
        <dbReference type="EMBL" id="SFS56452.1"/>
    </source>
</evidence>
<keyword evidence="9" id="KW-1185">Reference proteome</keyword>
<dbReference type="EMBL" id="FOZW01000002">
    <property type="protein sequence ID" value="SFS56452.1"/>
    <property type="molecule type" value="Genomic_DNA"/>
</dbReference>
<feature type="transmembrane region" description="Helical" evidence="7">
    <location>
        <begin position="6"/>
        <end position="27"/>
    </location>
</feature>
<dbReference type="InterPro" id="IPR004776">
    <property type="entry name" value="Mem_transp_PIN-like"/>
</dbReference>
<feature type="transmembrane region" description="Helical" evidence="7">
    <location>
        <begin position="65"/>
        <end position="84"/>
    </location>
</feature>
<dbReference type="Pfam" id="PF03547">
    <property type="entry name" value="Mem_trans"/>
    <property type="match status" value="1"/>
</dbReference>
<evidence type="ECO:0000256" key="7">
    <source>
        <dbReference type="SAM" id="Phobius"/>
    </source>
</evidence>
<feature type="transmembrane region" description="Helical" evidence="7">
    <location>
        <begin position="96"/>
        <end position="119"/>
    </location>
</feature>
<dbReference type="STRING" id="311180.SAMN04488050_102381"/>
<keyword evidence="4 7" id="KW-0812">Transmembrane</keyword>
<feature type="transmembrane region" description="Helical" evidence="7">
    <location>
        <begin position="131"/>
        <end position="151"/>
    </location>
</feature>
<keyword evidence="2" id="KW-0813">Transport</keyword>
<comment type="subcellular location">
    <subcellularLocation>
        <location evidence="1">Membrane</location>
        <topology evidence="1">Multi-pass membrane protein</topology>
    </subcellularLocation>
</comment>
<dbReference type="RefSeq" id="WP_092419915.1">
    <property type="nucleotide sequence ID" value="NZ_FNCL01000001.1"/>
</dbReference>
<dbReference type="OrthoDB" id="7362338at2"/>